<evidence type="ECO:0000313" key="3">
    <source>
        <dbReference type="Proteomes" id="UP000289340"/>
    </source>
</evidence>
<dbReference type="AlphaFoldDB" id="A0A445G3Z4"/>
<keyword evidence="3" id="KW-1185">Reference proteome</keyword>
<gene>
    <name evidence="2" type="ORF">D0Y65_045256</name>
</gene>
<keyword evidence="1" id="KW-1133">Transmembrane helix</keyword>
<name>A0A445G3Z4_GLYSO</name>
<dbReference type="PANTHER" id="PTHR34656">
    <property type="entry name" value="PYRROLINE-5-CARBOXYLATE REDUCTASE"/>
    <property type="match status" value="1"/>
</dbReference>
<sequence length="115" mass="13005">MTKISIIITLLIAVTASCFVCVLLDRKIEGFYMVVALVTIIASAMVLAFRATMVTFITVLVLLTFAGFRRRVLIQQRWRIFLDVAWYLVSVIFRSEKGLLGLACATFISLFATYR</sequence>
<protein>
    <submittedName>
        <fullName evidence="2">Uncharacterized protein</fullName>
    </submittedName>
</protein>
<reference evidence="2 3" key="1">
    <citation type="submission" date="2018-09" db="EMBL/GenBank/DDBJ databases">
        <title>A high-quality reference genome of wild soybean provides a powerful tool to mine soybean genomes.</title>
        <authorList>
            <person name="Xie M."/>
            <person name="Chung C.Y.L."/>
            <person name="Li M.-W."/>
            <person name="Wong F.-L."/>
            <person name="Chan T.-F."/>
            <person name="Lam H.-M."/>
        </authorList>
    </citation>
    <scope>NUCLEOTIDE SEQUENCE [LARGE SCALE GENOMIC DNA]</scope>
    <source>
        <strain evidence="3">cv. W05</strain>
        <tissue evidence="2">Hypocotyl of etiolated seedlings</tissue>
    </source>
</reference>
<evidence type="ECO:0000313" key="2">
    <source>
        <dbReference type="EMBL" id="RZB55909.1"/>
    </source>
</evidence>
<dbReference type="Proteomes" id="UP000289340">
    <property type="component" value="Chromosome 17"/>
</dbReference>
<dbReference type="EMBL" id="QZWG01000017">
    <property type="protein sequence ID" value="RZB55909.1"/>
    <property type="molecule type" value="Genomic_DNA"/>
</dbReference>
<organism evidence="2 3">
    <name type="scientific">Glycine soja</name>
    <name type="common">Wild soybean</name>
    <dbReference type="NCBI Taxonomy" id="3848"/>
    <lineage>
        <taxon>Eukaryota</taxon>
        <taxon>Viridiplantae</taxon>
        <taxon>Streptophyta</taxon>
        <taxon>Embryophyta</taxon>
        <taxon>Tracheophyta</taxon>
        <taxon>Spermatophyta</taxon>
        <taxon>Magnoliopsida</taxon>
        <taxon>eudicotyledons</taxon>
        <taxon>Gunneridae</taxon>
        <taxon>Pentapetalae</taxon>
        <taxon>rosids</taxon>
        <taxon>fabids</taxon>
        <taxon>Fabales</taxon>
        <taxon>Fabaceae</taxon>
        <taxon>Papilionoideae</taxon>
        <taxon>50 kb inversion clade</taxon>
        <taxon>NPAAA clade</taxon>
        <taxon>indigoferoid/millettioid clade</taxon>
        <taxon>Phaseoleae</taxon>
        <taxon>Glycine</taxon>
        <taxon>Glycine subgen. Soja</taxon>
    </lineage>
</organism>
<feature type="transmembrane region" description="Helical" evidence="1">
    <location>
        <begin position="6"/>
        <end position="24"/>
    </location>
</feature>
<accession>A0A445G3Z4</accession>
<feature type="transmembrane region" description="Helical" evidence="1">
    <location>
        <begin position="31"/>
        <end position="49"/>
    </location>
</feature>
<feature type="transmembrane region" description="Helical" evidence="1">
    <location>
        <begin position="55"/>
        <end position="72"/>
    </location>
</feature>
<keyword evidence="1" id="KW-0812">Transmembrane</keyword>
<dbReference type="PANTHER" id="PTHR34656:SF2">
    <property type="entry name" value="TRANSMEMBRANE PROTEIN"/>
    <property type="match status" value="1"/>
</dbReference>
<evidence type="ECO:0000256" key="1">
    <source>
        <dbReference type="SAM" id="Phobius"/>
    </source>
</evidence>
<dbReference type="PROSITE" id="PS51257">
    <property type="entry name" value="PROKAR_LIPOPROTEIN"/>
    <property type="match status" value="1"/>
</dbReference>
<proteinExistence type="predicted"/>
<comment type="caution">
    <text evidence="2">The sequence shown here is derived from an EMBL/GenBank/DDBJ whole genome shotgun (WGS) entry which is preliminary data.</text>
</comment>
<keyword evidence="1" id="KW-0472">Membrane</keyword>